<dbReference type="UniPathway" id="UPA00253">
    <property type="reaction ID" value="UER00332"/>
</dbReference>
<organism evidence="12 13">
    <name type="scientific">Baia soyae</name>
    <dbReference type="NCBI Taxonomy" id="1544746"/>
    <lineage>
        <taxon>Bacteria</taxon>
        <taxon>Bacillati</taxon>
        <taxon>Bacillota</taxon>
        <taxon>Bacilli</taxon>
        <taxon>Bacillales</taxon>
        <taxon>Thermoactinomycetaceae</taxon>
        <taxon>Baia</taxon>
    </lineage>
</organism>
<evidence type="ECO:0000256" key="9">
    <source>
        <dbReference type="ARBA" id="ARBA00048721"/>
    </source>
</evidence>
<keyword evidence="6 10" id="KW-0547">Nucleotide-binding</keyword>
<dbReference type="Proteomes" id="UP000294746">
    <property type="component" value="Unassembled WGS sequence"/>
</dbReference>
<dbReference type="GO" id="GO:0004515">
    <property type="term" value="F:nicotinate-nucleotide adenylyltransferase activity"/>
    <property type="evidence" value="ECO:0007669"/>
    <property type="project" value="UniProtKB-UniRule"/>
</dbReference>
<keyword evidence="3 10" id="KW-0662">Pyridine nucleotide biosynthesis</keyword>
<dbReference type="Gene3D" id="3.40.50.620">
    <property type="entry name" value="HUPs"/>
    <property type="match status" value="1"/>
</dbReference>
<keyword evidence="8 10" id="KW-0520">NAD</keyword>
<evidence type="ECO:0000259" key="11">
    <source>
        <dbReference type="Pfam" id="PF01467"/>
    </source>
</evidence>
<dbReference type="RefSeq" id="WP_131848365.1">
    <property type="nucleotide sequence ID" value="NZ_SLXV01000010.1"/>
</dbReference>
<evidence type="ECO:0000256" key="6">
    <source>
        <dbReference type="ARBA" id="ARBA00022741"/>
    </source>
</evidence>
<comment type="similarity">
    <text evidence="10">Belongs to the NadD family.</text>
</comment>
<evidence type="ECO:0000256" key="1">
    <source>
        <dbReference type="ARBA" id="ARBA00002324"/>
    </source>
</evidence>
<dbReference type="SUPFAM" id="SSF52374">
    <property type="entry name" value="Nucleotidylyl transferase"/>
    <property type="match status" value="1"/>
</dbReference>
<protein>
    <recommendedName>
        <fullName evidence="10">Probable nicotinate-nucleotide adenylyltransferase</fullName>
        <ecNumber evidence="10">2.7.7.18</ecNumber>
    </recommendedName>
    <alternativeName>
        <fullName evidence="10">Deamido-NAD(+) diphosphorylase</fullName>
    </alternativeName>
    <alternativeName>
        <fullName evidence="10">Deamido-NAD(+) pyrophosphorylase</fullName>
    </alternativeName>
    <alternativeName>
        <fullName evidence="10">Nicotinate mononucleotide adenylyltransferase</fullName>
        <shortName evidence="10">NaMN adenylyltransferase</shortName>
    </alternativeName>
</protein>
<dbReference type="HAMAP" id="MF_00244">
    <property type="entry name" value="NaMN_adenylyltr"/>
    <property type="match status" value="1"/>
</dbReference>
<dbReference type="InterPro" id="IPR005248">
    <property type="entry name" value="NadD/NMNAT"/>
</dbReference>
<feature type="domain" description="Cytidyltransferase-like" evidence="11">
    <location>
        <begin position="5"/>
        <end position="164"/>
    </location>
</feature>
<dbReference type="NCBIfam" id="TIGR00125">
    <property type="entry name" value="cyt_tran_rel"/>
    <property type="match status" value="1"/>
</dbReference>
<dbReference type="InterPro" id="IPR004821">
    <property type="entry name" value="Cyt_trans-like"/>
</dbReference>
<dbReference type="Pfam" id="PF01467">
    <property type="entry name" value="CTP_transf_like"/>
    <property type="match status" value="1"/>
</dbReference>
<keyword evidence="4 10" id="KW-0808">Transferase</keyword>
<evidence type="ECO:0000256" key="5">
    <source>
        <dbReference type="ARBA" id="ARBA00022695"/>
    </source>
</evidence>
<proteinExistence type="inferred from homology"/>
<evidence type="ECO:0000256" key="7">
    <source>
        <dbReference type="ARBA" id="ARBA00022840"/>
    </source>
</evidence>
<evidence type="ECO:0000256" key="2">
    <source>
        <dbReference type="ARBA" id="ARBA00005019"/>
    </source>
</evidence>
<evidence type="ECO:0000313" key="13">
    <source>
        <dbReference type="Proteomes" id="UP000294746"/>
    </source>
</evidence>
<dbReference type="GO" id="GO:0009435">
    <property type="term" value="P:NAD+ biosynthetic process"/>
    <property type="evidence" value="ECO:0007669"/>
    <property type="project" value="UniProtKB-UniRule"/>
</dbReference>
<dbReference type="PANTHER" id="PTHR39321">
    <property type="entry name" value="NICOTINATE-NUCLEOTIDE ADENYLYLTRANSFERASE-RELATED"/>
    <property type="match status" value="1"/>
</dbReference>
<comment type="catalytic activity">
    <reaction evidence="9 10">
        <text>nicotinate beta-D-ribonucleotide + ATP + H(+) = deamido-NAD(+) + diphosphate</text>
        <dbReference type="Rhea" id="RHEA:22860"/>
        <dbReference type="ChEBI" id="CHEBI:15378"/>
        <dbReference type="ChEBI" id="CHEBI:30616"/>
        <dbReference type="ChEBI" id="CHEBI:33019"/>
        <dbReference type="ChEBI" id="CHEBI:57502"/>
        <dbReference type="ChEBI" id="CHEBI:58437"/>
        <dbReference type="EC" id="2.7.7.18"/>
    </reaction>
</comment>
<evidence type="ECO:0000256" key="8">
    <source>
        <dbReference type="ARBA" id="ARBA00023027"/>
    </source>
</evidence>
<sequence length="194" mass="22516">MRIGIMGGTFDPIHHGHLLIAEQAREGMNLDQVWFIPAGDPPHKRHKTITSAKHRLHMVQLATENHPYFQVKDIEIKRSGPSYTLLTIQEFTEQYPDAQFFLIMGEDMVKNLPEWYKIEEILQYVQIIGLHRPGTKADDIPDYVDKHVCWIEDAVEIRLSSTFVQKQVRLGKSVRYMVPDLVDQYIKEQGLYGS</sequence>
<dbReference type="NCBIfam" id="NF000840">
    <property type="entry name" value="PRK00071.1-3"/>
    <property type="match status" value="1"/>
</dbReference>
<dbReference type="PANTHER" id="PTHR39321:SF3">
    <property type="entry name" value="PHOSPHOPANTETHEINE ADENYLYLTRANSFERASE"/>
    <property type="match status" value="1"/>
</dbReference>
<evidence type="ECO:0000256" key="10">
    <source>
        <dbReference type="HAMAP-Rule" id="MF_00244"/>
    </source>
</evidence>
<accession>A0A4R2S219</accession>
<evidence type="ECO:0000256" key="3">
    <source>
        <dbReference type="ARBA" id="ARBA00022642"/>
    </source>
</evidence>
<dbReference type="CDD" id="cd02165">
    <property type="entry name" value="NMNAT"/>
    <property type="match status" value="1"/>
</dbReference>
<dbReference type="AlphaFoldDB" id="A0A4R2S219"/>
<keyword evidence="13" id="KW-1185">Reference proteome</keyword>
<evidence type="ECO:0000256" key="4">
    <source>
        <dbReference type="ARBA" id="ARBA00022679"/>
    </source>
</evidence>
<comment type="function">
    <text evidence="1 10">Catalyzes the reversible adenylation of nicotinate mononucleotide (NaMN) to nicotinic acid adenine dinucleotide (NaAD).</text>
</comment>
<dbReference type="OrthoDB" id="5295945at2"/>
<comment type="pathway">
    <text evidence="2 10">Cofactor biosynthesis; NAD(+) biosynthesis; deamido-NAD(+) from nicotinate D-ribonucleotide: step 1/1.</text>
</comment>
<dbReference type="NCBIfam" id="NF000841">
    <property type="entry name" value="PRK00071.1-4"/>
    <property type="match status" value="1"/>
</dbReference>
<dbReference type="InterPro" id="IPR014729">
    <property type="entry name" value="Rossmann-like_a/b/a_fold"/>
</dbReference>
<dbReference type="NCBIfam" id="TIGR00482">
    <property type="entry name" value="nicotinate (nicotinamide) nucleotide adenylyltransferase"/>
    <property type="match status" value="1"/>
</dbReference>
<keyword evidence="5 10" id="KW-0548">Nucleotidyltransferase</keyword>
<evidence type="ECO:0000313" key="12">
    <source>
        <dbReference type="EMBL" id="TCP69290.1"/>
    </source>
</evidence>
<name>A0A4R2S219_9BACL</name>
<comment type="caution">
    <text evidence="12">The sequence shown here is derived from an EMBL/GenBank/DDBJ whole genome shotgun (WGS) entry which is preliminary data.</text>
</comment>
<dbReference type="EMBL" id="SLXV01000010">
    <property type="protein sequence ID" value="TCP69290.1"/>
    <property type="molecule type" value="Genomic_DNA"/>
</dbReference>
<gene>
    <name evidence="10" type="primary">nadD</name>
    <name evidence="12" type="ORF">EDD57_11012</name>
</gene>
<dbReference type="GO" id="GO:0005524">
    <property type="term" value="F:ATP binding"/>
    <property type="evidence" value="ECO:0007669"/>
    <property type="project" value="UniProtKB-KW"/>
</dbReference>
<dbReference type="EC" id="2.7.7.18" evidence="10"/>
<reference evidence="12 13" key="1">
    <citation type="submission" date="2019-03" db="EMBL/GenBank/DDBJ databases">
        <title>Genomic Encyclopedia of Type Strains, Phase IV (KMG-IV): sequencing the most valuable type-strain genomes for metagenomic binning, comparative biology and taxonomic classification.</title>
        <authorList>
            <person name="Goeker M."/>
        </authorList>
    </citation>
    <scope>NUCLEOTIDE SEQUENCE [LARGE SCALE GENOMIC DNA]</scope>
    <source>
        <strain evidence="12 13">DSM 46831</strain>
    </source>
</reference>
<keyword evidence="7 10" id="KW-0067">ATP-binding</keyword>